<comment type="domain">
    <text evidence="7">The DHHC domain is required for palmitoyltransferase activity.</text>
</comment>
<keyword evidence="3 7" id="KW-0812">Transmembrane</keyword>
<dbReference type="Proteomes" id="UP000186817">
    <property type="component" value="Unassembled WGS sequence"/>
</dbReference>
<protein>
    <recommendedName>
        <fullName evidence="7">Palmitoyltransferase</fullName>
        <ecNumber evidence="7">2.3.1.225</ecNumber>
    </recommendedName>
</protein>
<feature type="domain" description="Palmitoyltransferase DHHC" evidence="8">
    <location>
        <begin position="121"/>
        <end position="163"/>
    </location>
</feature>
<dbReference type="PANTHER" id="PTHR12246">
    <property type="entry name" value="PALMITOYLTRANSFERASE ZDHHC16"/>
    <property type="match status" value="1"/>
</dbReference>
<dbReference type="GO" id="GO:0016020">
    <property type="term" value="C:membrane"/>
    <property type="evidence" value="ECO:0007669"/>
    <property type="project" value="UniProtKB-SubCell"/>
</dbReference>
<dbReference type="InterPro" id="IPR039859">
    <property type="entry name" value="PFA4/ZDH16/20/ERF2-like"/>
</dbReference>
<proteinExistence type="inferred from homology"/>
<evidence type="ECO:0000313" key="10">
    <source>
        <dbReference type="Proteomes" id="UP000186817"/>
    </source>
</evidence>
<dbReference type="AlphaFoldDB" id="A0A1Q9EQM9"/>
<evidence type="ECO:0000256" key="3">
    <source>
        <dbReference type="ARBA" id="ARBA00022692"/>
    </source>
</evidence>
<dbReference type="Pfam" id="PF01529">
    <property type="entry name" value="DHHC"/>
    <property type="match status" value="1"/>
</dbReference>
<feature type="transmembrane region" description="Helical" evidence="7">
    <location>
        <begin position="79"/>
        <end position="103"/>
    </location>
</feature>
<evidence type="ECO:0000256" key="2">
    <source>
        <dbReference type="ARBA" id="ARBA00022679"/>
    </source>
</evidence>
<feature type="transmembrane region" description="Helical" evidence="7">
    <location>
        <begin position="34"/>
        <end position="67"/>
    </location>
</feature>
<dbReference type="EMBL" id="LSRX01000091">
    <property type="protein sequence ID" value="OLQ09730.1"/>
    <property type="molecule type" value="Genomic_DNA"/>
</dbReference>
<evidence type="ECO:0000256" key="5">
    <source>
        <dbReference type="ARBA" id="ARBA00023136"/>
    </source>
</evidence>
<sequence length="399" mass="44192">MFVGVDIYVGLLVDTVICIVSRNCHQHHHIHNIIIIIIIISNVTIITIIIIIIIIIDLTTTIIIIIIISSLSINKNRHVIIVILASIISTNILMLIIVVIIIISSISTRSIISSGTSSTVMCVLRMDHYCPWLNNTVGYANHKFFLQFLVYSSSACLLGSIKTVPVAGFFLRTTIEFCEYRFSPDRERRSSRHRLLESAMYDVGLYNNLASVLGGNPLLWLLPVGAPLGDGLLPHLRLNLGSFMNQSSGWFLVRYASDWMADADPRTVEPQTDTAEGDLAGAVLCGCTMVSWLALGWLSPDSDMRCSRAWQSMSGKRGRRYQGFKHEESSMEDIDGYSSDGSEQSILSDFTALAVACPDSNLPQLAKLRRQGLVTSFANGEGPSSEGAMDLRRCFREFL</sequence>
<evidence type="ECO:0000256" key="7">
    <source>
        <dbReference type="RuleBase" id="RU079119"/>
    </source>
</evidence>
<comment type="similarity">
    <text evidence="7">Belongs to the DHHC palmitoyltransferase family.</text>
</comment>
<dbReference type="PROSITE" id="PS50216">
    <property type="entry name" value="DHHC"/>
    <property type="match status" value="1"/>
</dbReference>
<reference evidence="9 10" key="1">
    <citation type="submission" date="2016-02" db="EMBL/GenBank/DDBJ databases">
        <title>Genome analysis of coral dinoflagellate symbionts highlights evolutionary adaptations to a symbiotic lifestyle.</title>
        <authorList>
            <person name="Aranda M."/>
            <person name="Li Y."/>
            <person name="Liew Y.J."/>
            <person name="Baumgarten S."/>
            <person name="Simakov O."/>
            <person name="Wilson M."/>
            <person name="Piel J."/>
            <person name="Ashoor H."/>
            <person name="Bougouffa S."/>
            <person name="Bajic V.B."/>
            <person name="Ryu T."/>
            <person name="Ravasi T."/>
            <person name="Bayer T."/>
            <person name="Micklem G."/>
            <person name="Kim H."/>
            <person name="Bhak J."/>
            <person name="Lajeunesse T.C."/>
            <person name="Voolstra C.R."/>
        </authorList>
    </citation>
    <scope>NUCLEOTIDE SEQUENCE [LARGE SCALE GENOMIC DNA]</scope>
    <source>
        <strain evidence="9 10">CCMP2467</strain>
    </source>
</reference>
<dbReference type="GO" id="GO:0019706">
    <property type="term" value="F:protein-cysteine S-palmitoyltransferase activity"/>
    <property type="evidence" value="ECO:0007669"/>
    <property type="project" value="UniProtKB-EC"/>
</dbReference>
<evidence type="ECO:0000256" key="1">
    <source>
        <dbReference type="ARBA" id="ARBA00004141"/>
    </source>
</evidence>
<comment type="caution">
    <text evidence="9">The sequence shown here is derived from an EMBL/GenBank/DDBJ whole genome shotgun (WGS) entry which is preliminary data.</text>
</comment>
<evidence type="ECO:0000259" key="8">
    <source>
        <dbReference type="Pfam" id="PF01529"/>
    </source>
</evidence>
<keyword evidence="10" id="KW-1185">Reference proteome</keyword>
<accession>A0A1Q9EQM9</accession>
<keyword evidence="6 7" id="KW-0012">Acyltransferase</keyword>
<keyword evidence="4 7" id="KW-1133">Transmembrane helix</keyword>
<dbReference type="EC" id="2.3.1.225" evidence="7"/>
<name>A0A1Q9EQM9_SYMMI</name>
<evidence type="ECO:0000313" key="9">
    <source>
        <dbReference type="EMBL" id="OLQ09730.1"/>
    </source>
</evidence>
<keyword evidence="2 7" id="KW-0808">Transferase</keyword>
<evidence type="ECO:0000256" key="6">
    <source>
        <dbReference type="ARBA" id="ARBA00023315"/>
    </source>
</evidence>
<gene>
    <name evidence="9" type="primary">Zdhhc15</name>
    <name evidence="9" type="ORF">AK812_SmicGene6612</name>
</gene>
<dbReference type="InterPro" id="IPR001594">
    <property type="entry name" value="Palmitoyltrfase_DHHC"/>
</dbReference>
<keyword evidence="5 7" id="KW-0472">Membrane</keyword>
<dbReference type="OrthoDB" id="9909019at2759"/>
<evidence type="ECO:0000256" key="4">
    <source>
        <dbReference type="ARBA" id="ARBA00022989"/>
    </source>
</evidence>
<comment type="catalytic activity">
    <reaction evidence="7">
        <text>L-cysteinyl-[protein] + hexadecanoyl-CoA = S-hexadecanoyl-L-cysteinyl-[protein] + CoA</text>
        <dbReference type="Rhea" id="RHEA:36683"/>
        <dbReference type="Rhea" id="RHEA-COMP:10131"/>
        <dbReference type="Rhea" id="RHEA-COMP:11032"/>
        <dbReference type="ChEBI" id="CHEBI:29950"/>
        <dbReference type="ChEBI" id="CHEBI:57287"/>
        <dbReference type="ChEBI" id="CHEBI:57379"/>
        <dbReference type="ChEBI" id="CHEBI:74151"/>
        <dbReference type="EC" id="2.3.1.225"/>
    </reaction>
</comment>
<organism evidence="9 10">
    <name type="scientific">Symbiodinium microadriaticum</name>
    <name type="common">Dinoflagellate</name>
    <name type="synonym">Zooxanthella microadriatica</name>
    <dbReference type="NCBI Taxonomy" id="2951"/>
    <lineage>
        <taxon>Eukaryota</taxon>
        <taxon>Sar</taxon>
        <taxon>Alveolata</taxon>
        <taxon>Dinophyceae</taxon>
        <taxon>Suessiales</taxon>
        <taxon>Symbiodiniaceae</taxon>
        <taxon>Symbiodinium</taxon>
    </lineage>
</organism>
<comment type="subcellular location">
    <subcellularLocation>
        <location evidence="1">Membrane</location>
        <topology evidence="1">Multi-pass membrane protein</topology>
    </subcellularLocation>
</comment>